<dbReference type="EMBL" id="CP035913">
    <property type="protein sequence ID" value="QBE63333.1"/>
    <property type="molecule type" value="Genomic_DNA"/>
</dbReference>
<name>A0A4V0Z3G2_9BURK</name>
<evidence type="ECO:0000313" key="2">
    <source>
        <dbReference type="Proteomes" id="UP000290637"/>
    </source>
</evidence>
<protein>
    <submittedName>
        <fullName evidence="1">Uncharacterized protein</fullName>
    </submittedName>
</protein>
<proteinExistence type="predicted"/>
<evidence type="ECO:0000313" key="1">
    <source>
        <dbReference type="EMBL" id="QBE63333.1"/>
    </source>
</evidence>
<dbReference type="Proteomes" id="UP000290637">
    <property type="component" value="Chromosome"/>
</dbReference>
<accession>A0A4V0Z3G2</accession>
<dbReference type="RefSeq" id="WP_130186462.1">
    <property type="nucleotide sequence ID" value="NZ_CP035913.1"/>
</dbReference>
<gene>
    <name evidence="1" type="ORF">EWM63_10460</name>
</gene>
<dbReference type="KEGG" id="plue:EWM63_10460"/>
<reference evidence="1 2" key="1">
    <citation type="submission" date="2019-02" db="EMBL/GenBank/DDBJ databases">
        <title>Draft Genome Sequences of Six Type Strains of the Genus Massilia.</title>
        <authorList>
            <person name="Miess H."/>
            <person name="Frediansyhah A."/>
            <person name="Gross H."/>
        </authorList>
    </citation>
    <scope>NUCLEOTIDE SEQUENCE [LARGE SCALE GENOMIC DNA]</scope>
    <source>
        <strain evidence="1 2">DSM 17473</strain>
    </source>
</reference>
<organism evidence="1 2">
    <name type="scientific">Pseudoduganella lutea</name>
    <dbReference type="NCBI Taxonomy" id="321985"/>
    <lineage>
        <taxon>Bacteria</taxon>
        <taxon>Pseudomonadati</taxon>
        <taxon>Pseudomonadota</taxon>
        <taxon>Betaproteobacteria</taxon>
        <taxon>Burkholderiales</taxon>
        <taxon>Oxalobacteraceae</taxon>
        <taxon>Telluria group</taxon>
        <taxon>Pseudoduganella</taxon>
    </lineage>
</organism>
<sequence>MKNSLTFNLIDDSDGLTCNIIVLRDQIIFATTVYTDLAQFSKQIDALEELVKEKMFGNQRRICEVHLGAKGVESPGLAAKFECSETGRIRVFLGLRSLNDLYGEAVIDACSLNLVTEIGLLDSFIADARSIKIGEDVRLCLL</sequence>
<dbReference type="AlphaFoldDB" id="A0A4V0Z3G2"/>
<keyword evidence="2" id="KW-1185">Reference proteome</keyword>